<keyword evidence="1" id="KW-0479">Metal-binding</keyword>
<dbReference type="EMBL" id="PYGC01000001">
    <property type="protein sequence ID" value="PSK85683.1"/>
    <property type="molecule type" value="Genomic_DNA"/>
</dbReference>
<dbReference type="GO" id="GO:0046872">
    <property type="term" value="F:metal ion binding"/>
    <property type="evidence" value="ECO:0007669"/>
    <property type="project" value="UniProtKB-KW"/>
</dbReference>
<feature type="domain" description="NodB homology" evidence="3">
    <location>
        <begin position="30"/>
        <end position="204"/>
    </location>
</feature>
<keyword evidence="7" id="KW-1185">Reference proteome</keyword>
<dbReference type="GO" id="GO:0005975">
    <property type="term" value="P:carbohydrate metabolic process"/>
    <property type="evidence" value="ECO:0007669"/>
    <property type="project" value="InterPro"/>
</dbReference>
<name>A0A2P8CL70_9BACT</name>
<protein>
    <submittedName>
        <fullName evidence="5">Peptidoglycan/xylan/chitin deacetylase (PgdA/CDA1 family)</fullName>
    </submittedName>
    <submittedName>
        <fullName evidence="4">Polysaccharide deacetylase</fullName>
    </submittedName>
</protein>
<dbReference type="InterPro" id="IPR002509">
    <property type="entry name" value="NODB_dom"/>
</dbReference>
<dbReference type="Proteomes" id="UP000240621">
    <property type="component" value="Unassembled WGS sequence"/>
</dbReference>
<sequence>MRLKPQVHLPRHITKWFPAAIWRIPEEDKKVVYLTFDDGPIPSVTPWVLKLLKENDIKATFFCVGENVFRYPEIFEQIVEDGHAVGNHTYHHIQGLKSENVSYFKDIEQANHLIGSNLFRPPHGWLKRSQYHFISQKYRIIMWDVISCDYNQNITKEEVLNNVLKYSRPGSIITFHDSLKAEGHLRYALPKAIAELKKQGYEFRKIEFPKERRLFNPVHRQRLQKLRQTIRQVRRWA</sequence>
<proteinExistence type="predicted"/>
<dbReference type="PANTHER" id="PTHR10587">
    <property type="entry name" value="GLYCOSYL TRANSFERASE-RELATED"/>
    <property type="match status" value="1"/>
</dbReference>
<dbReference type="CDD" id="cd10959">
    <property type="entry name" value="CE4_NodB_like_3"/>
    <property type="match status" value="1"/>
</dbReference>
<gene>
    <name evidence="5" type="ORF">CLV93_101652</name>
    <name evidence="4" type="ORF">JCM18694_05480</name>
</gene>
<dbReference type="PANTHER" id="PTHR10587:SF133">
    <property type="entry name" value="CHITIN DEACETYLASE 1-RELATED"/>
    <property type="match status" value="1"/>
</dbReference>
<evidence type="ECO:0000259" key="3">
    <source>
        <dbReference type="PROSITE" id="PS51677"/>
    </source>
</evidence>
<dbReference type="InterPro" id="IPR050248">
    <property type="entry name" value="Polysacc_deacetylase_ArnD"/>
</dbReference>
<dbReference type="AlphaFoldDB" id="A0A2P8CL70"/>
<dbReference type="Proteomes" id="UP000396862">
    <property type="component" value="Unassembled WGS sequence"/>
</dbReference>
<dbReference type="PROSITE" id="PS51677">
    <property type="entry name" value="NODB"/>
    <property type="match status" value="1"/>
</dbReference>
<dbReference type="GO" id="GO:0016810">
    <property type="term" value="F:hydrolase activity, acting on carbon-nitrogen (but not peptide) bonds"/>
    <property type="evidence" value="ECO:0007669"/>
    <property type="project" value="InterPro"/>
</dbReference>
<reference evidence="4 7" key="2">
    <citation type="submission" date="2019-10" db="EMBL/GenBank/DDBJ databases">
        <title>Prolixibacter strains distinguished by the presence of nitrate reductase genes were adept at nitrate-dependent anaerobic corrosion of metallic iron and carbon steel.</title>
        <authorList>
            <person name="Iino T."/>
            <person name="Shono N."/>
            <person name="Ito K."/>
            <person name="Nakamura R."/>
            <person name="Sueoka K."/>
            <person name="Harayama S."/>
            <person name="Ohkuma M."/>
        </authorList>
    </citation>
    <scope>NUCLEOTIDE SEQUENCE [LARGE SCALE GENOMIC DNA]</scope>
    <source>
        <strain evidence="4 7">MIC1-1</strain>
    </source>
</reference>
<dbReference type="Gene3D" id="3.20.20.370">
    <property type="entry name" value="Glycoside hydrolase/deacetylase"/>
    <property type="match status" value="1"/>
</dbReference>
<dbReference type="InterPro" id="IPR011330">
    <property type="entry name" value="Glyco_hydro/deAcase_b/a-brl"/>
</dbReference>
<keyword evidence="2" id="KW-0378">Hydrolase</keyword>
<dbReference type="RefSeq" id="WP_106540698.1">
    <property type="nucleotide sequence ID" value="NZ_BLAU01000001.1"/>
</dbReference>
<evidence type="ECO:0000313" key="5">
    <source>
        <dbReference type="EMBL" id="PSK85683.1"/>
    </source>
</evidence>
<accession>A0A2P8CL70</accession>
<evidence type="ECO:0000256" key="1">
    <source>
        <dbReference type="ARBA" id="ARBA00022723"/>
    </source>
</evidence>
<reference evidence="5 6" key="1">
    <citation type="submission" date="2018-03" db="EMBL/GenBank/DDBJ databases">
        <title>Genomic Encyclopedia of Archaeal and Bacterial Type Strains, Phase II (KMG-II): from individual species to whole genera.</title>
        <authorList>
            <person name="Goeker M."/>
        </authorList>
    </citation>
    <scope>NUCLEOTIDE SEQUENCE [LARGE SCALE GENOMIC DNA]</scope>
    <source>
        <strain evidence="5 6">DSM 27267</strain>
    </source>
</reference>
<dbReference type="GO" id="GO:0016020">
    <property type="term" value="C:membrane"/>
    <property type="evidence" value="ECO:0007669"/>
    <property type="project" value="TreeGrafter"/>
</dbReference>
<comment type="caution">
    <text evidence="5">The sequence shown here is derived from an EMBL/GenBank/DDBJ whole genome shotgun (WGS) entry which is preliminary data.</text>
</comment>
<dbReference type="SUPFAM" id="SSF88713">
    <property type="entry name" value="Glycoside hydrolase/deacetylase"/>
    <property type="match status" value="1"/>
</dbReference>
<dbReference type="OrthoDB" id="9812065at2"/>
<evidence type="ECO:0000313" key="6">
    <source>
        <dbReference type="Proteomes" id="UP000240621"/>
    </source>
</evidence>
<evidence type="ECO:0000256" key="2">
    <source>
        <dbReference type="ARBA" id="ARBA00022801"/>
    </source>
</evidence>
<dbReference type="EMBL" id="BLAU01000001">
    <property type="protein sequence ID" value="GET20302.1"/>
    <property type="molecule type" value="Genomic_DNA"/>
</dbReference>
<evidence type="ECO:0000313" key="4">
    <source>
        <dbReference type="EMBL" id="GET20302.1"/>
    </source>
</evidence>
<evidence type="ECO:0000313" key="7">
    <source>
        <dbReference type="Proteomes" id="UP000396862"/>
    </source>
</evidence>
<dbReference type="Pfam" id="PF01522">
    <property type="entry name" value="Polysacc_deac_1"/>
    <property type="match status" value="1"/>
</dbReference>
<organism evidence="5 6">
    <name type="scientific">Prolixibacter denitrificans</name>
    <dbReference type="NCBI Taxonomy" id="1541063"/>
    <lineage>
        <taxon>Bacteria</taxon>
        <taxon>Pseudomonadati</taxon>
        <taxon>Bacteroidota</taxon>
        <taxon>Bacteroidia</taxon>
        <taxon>Marinilabiliales</taxon>
        <taxon>Prolixibacteraceae</taxon>
        <taxon>Prolixibacter</taxon>
    </lineage>
</organism>